<organism evidence="3 4">
    <name type="scientific">Purpureocillium lilacinum</name>
    <name type="common">Paecilomyces lilacinus</name>
    <dbReference type="NCBI Taxonomy" id="33203"/>
    <lineage>
        <taxon>Eukaryota</taxon>
        <taxon>Fungi</taxon>
        <taxon>Dikarya</taxon>
        <taxon>Ascomycota</taxon>
        <taxon>Pezizomycotina</taxon>
        <taxon>Sordariomycetes</taxon>
        <taxon>Hypocreomycetidae</taxon>
        <taxon>Hypocreales</taxon>
        <taxon>Ophiocordycipitaceae</taxon>
        <taxon>Purpureocillium</taxon>
    </lineage>
</organism>
<dbReference type="EMBL" id="LSBH01000004">
    <property type="protein sequence ID" value="OAQ80548.1"/>
    <property type="molecule type" value="Genomic_DNA"/>
</dbReference>
<dbReference type="AlphaFoldDB" id="A0A179GSU1"/>
<evidence type="ECO:0000313" key="4">
    <source>
        <dbReference type="Proteomes" id="UP000078240"/>
    </source>
</evidence>
<keyword evidence="2" id="KW-0472">Membrane</keyword>
<feature type="compositionally biased region" description="Polar residues" evidence="1">
    <location>
        <begin position="495"/>
        <end position="507"/>
    </location>
</feature>
<gene>
    <name evidence="3" type="ORF">VFPBJ_06133</name>
</gene>
<feature type="compositionally biased region" description="Basic and acidic residues" evidence="1">
    <location>
        <begin position="439"/>
        <end position="473"/>
    </location>
</feature>
<accession>A0A179GSU1</accession>
<keyword evidence="2" id="KW-0812">Transmembrane</keyword>
<feature type="compositionally biased region" description="Basic and acidic residues" evidence="1">
    <location>
        <begin position="244"/>
        <end position="307"/>
    </location>
</feature>
<keyword evidence="2" id="KW-1133">Transmembrane helix</keyword>
<feature type="region of interest" description="Disordered" evidence="1">
    <location>
        <begin position="194"/>
        <end position="554"/>
    </location>
</feature>
<evidence type="ECO:0000256" key="2">
    <source>
        <dbReference type="SAM" id="Phobius"/>
    </source>
</evidence>
<comment type="caution">
    <text evidence="3">The sequence shown here is derived from an EMBL/GenBank/DDBJ whole genome shotgun (WGS) entry which is preliminary data.</text>
</comment>
<proteinExistence type="predicted"/>
<evidence type="ECO:0000313" key="3">
    <source>
        <dbReference type="EMBL" id="OAQ80548.1"/>
    </source>
</evidence>
<feature type="compositionally biased region" description="Basic and acidic residues" evidence="1">
    <location>
        <begin position="532"/>
        <end position="554"/>
    </location>
</feature>
<evidence type="ECO:0000256" key="1">
    <source>
        <dbReference type="SAM" id="MobiDB-lite"/>
    </source>
</evidence>
<sequence length="554" mass="60208">MPRRRHSGGGGDMDSPPRFEPRNSIDRDIAARLLALWHGAHRRWSPAVRDEFKALTPIARVTKGTCRPSKHLIVRKFGPCSSSSSSLSTTAVTAAAANTPTSSRGQKAPVAAAPPVVVVPSWAVFLVLVTMFGLQPLMGYGWWGAFRRKHAAALRYDKPAAVPPNAALILANEEAEAATASAAAAAAAAATAAATAASPSNEWRDSRRYVLRGSARRNRKIDYRKKSSKSPRKDKEQKQSQQKDGGKRDEKKEDAKKKDKKKYDENANGEKKKSKEKKNKHDDKKHDDKKHDDKKLKAYSDNDEHQMAGEPKTKKHKKKDLKGKCKVEPDDEQDNDVIYISSAESSPVKREPSPRETVDLTMPAARTKSRHSDSKGDKKKRSSDDVGAGEMSTPALPRTEVTKHSSSKRDKKKGPDGVNASAGTGGGGETSASLVTRTEAPKQSDSKVDKPNGSKGDKKRGPDAMDVDTKIEGSVKMNAPTLPPTKKPALAGPATASSTTAETQGQHNIGRRAAGSPSRDGPQRPHIQPSRGYEDPRDSRQPRQLESRRSSTSW</sequence>
<protein>
    <submittedName>
        <fullName evidence="3">Uncharacterized protein</fullName>
    </submittedName>
</protein>
<reference evidence="3 4" key="1">
    <citation type="submission" date="2016-01" db="EMBL/GenBank/DDBJ databases">
        <title>Biosynthesis of antibiotic leucinostatins and their inhibition on Phytophthora in bio-control Purpureocillium lilacinum.</title>
        <authorList>
            <person name="Wang G."/>
            <person name="Liu Z."/>
            <person name="Lin R."/>
            <person name="Li E."/>
            <person name="Mao Z."/>
            <person name="Ling J."/>
            <person name="Yin W."/>
            <person name="Xie B."/>
        </authorList>
    </citation>
    <scope>NUCLEOTIDE SEQUENCE [LARGE SCALE GENOMIC DNA]</scope>
    <source>
        <strain evidence="3">PLBJ-1</strain>
    </source>
</reference>
<feature type="compositionally biased region" description="Basic and acidic residues" evidence="1">
    <location>
        <begin position="347"/>
        <end position="358"/>
    </location>
</feature>
<feature type="transmembrane region" description="Helical" evidence="2">
    <location>
        <begin position="122"/>
        <end position="143"/>
    </location>
</feature>
<feature type="region of interest" description="Disordered" evidence="1">
    <location>
        <begin position="1"/>
        <end position="23"/>
    </location>
</feature>
<name>A0A179GSU1_PURLI</name>
<feature type="compositionally biased region" description="Basic and acidic residues" evidence="1">
    <location>
        <begin position="220"/>
        <end position="238"/>
    </location>
</feature>
<dbReference type="Proteomes" id="UP000078240">
    <property type="component" value="Unassembled WGS sequence"/>
</dbReference>